<dbReference type="Gene3D" id="3.50.30.30">
    <property type="match status" value="1"/>
</dbReference>
<evidence type="ECO:0000256" key="14">
    <source>
        <dbReference type="ARBA" id="ARBA00023034"/>
    </source>
</evidence>
<keyword evidence="24" id="KW-1185">Reference proteome</keyword>
<evidence type="ECO:0000256" key="12">
    <source>
        <dbReference type="ARBA" id="ARBA00022824"/>
    </source>
</evidence>
<evidence type="ECO:0000256" key="18">
    <source>
        <dbReference type="ARBA" id="ARBA00023228"/>
    </source>
</evidence>
<comment type="caution">
    <text evidence="23">The sequence shown here is derived from an EMBL/GenBank/DDBJ whole genome shotgun (WGS) entry which is preliminary data.</text>
</comment>
<dbReference type="GO" id="GO:0005764">
    <property type="term" value="C:lysosome"/>
    <property type="evidence" value="ECO:0007669"/>
    <property type="project" value="UniProtKB-SubCell"/>
</dbReference>
<keyword evidence="7" id="KW-0121">Carboxypeptidase</keyword>
<dbReference type="InterPro" id="IPR039866">
    <property type="entry name" value="CPQ"/>
</dbReference>
<dbReference type="SUPFAM" id="SSF53187">
    <property type="entry name" value="Zn-dependent exopeptidases"/>
    <property type="match status" value="1"/>
</dbReference>
<feature type="signal peptide" evidence="21">
    <location>
        <begin position="1"/>
        <end position="29"/>
    </location>
</feature>
<keyword evidence="11" id="KW-0378">Hydrolase</keyword>
<dbReference type="Pfam" id="PF04389">
    <property type="entry name" value="Peptidase_M28"/>
    <property type="match status" value="1"/>
</dbReference>
<evidence type="ECO:0000256" key="10">
    <source>
        <dbReference type="ARBA" id="ARBA00022729"/>
    </source>
</evidence>
<keyword evidence="18" id="KW-0458">Lysosome</keyword>
<keyword evidence="15" id="KW-0482">Metalloprotease</keyword>
<evidence type="ECO:0000256" key="15">
    <source>
        <dbReference type="ARBA" id="ARBA00023049"/>
    </source>
</evidence>
<evidence type="ECO:0000256" key="4">
    <source>
        <dbReference type="ARBA" id="ARBA00004613"/>
    </source>
</evidence>
<comment type="subunit">
    <text evidence="19">Homodimer. The monomeric form is inactive while the homodimer is active.</text>
</comment>
<organism evidence="23 24">
    <name type="scientific">Gordonia aichiensis NBRC 108223</name>
    <dbReference type="NCBI Taxonomy" id="1220583"/>
    <lineage>
        <taxon>Bacteria</taxon>
        <taxon>Bacillati</taxon>
        <taxon>Actinomycetota</taxon>
        <taxon>Actinomycetes</taxon>
        <taxon>Mycobacteriales</taxon>
        <taxon>Gordoniaceae</taxon>
        <taxon>Gordonia</taxon>
    </lineage>
</organism>
<dbReference type="GO" id="GO:0046872">
    <property type="term" value="F:metal ion binding"/>
    <property type="evidence" value="ECO:0007669"/>
    <property type="project" value="UniProtKB-KW"/>
</dbReference>
<evidence type="ECO:0000256" key="20">
    <source>
        <dbReference type="ARBA" id="ARBA00033328"/>
    </source>
</evidence>
<sequence length="508" mass="54654">MKSYVVRRLFVAGGLVVSAVFGPTTGVPAADAAPSSAALSADRIYSSVQDLVHMAPRRTGSVGGERAADYVAQRFQKAGLTDVHVERVTSYDWNPSNFGLHVGGKAIDAYPVSHSFIPADAGAGHRSTGSTGLRAPVVDIGAGKVAGHDVRGKIVLFDLSFYLPTAGLLPLAEYIHDPDNSRFDPQTMLTANPYLTSLESTVRDAQRAGAVGFVGVLKDYFDSNRYHNEYYRRLAMTIPGMWVTRADGVRLRQALSANANRARIDLTVDRREVVGRTVVGMLAGRSRDTVMVQSHHDSIGPGAVEDATGTAEVLALADHYGAQARRPGYRQREKSLMFVTFDTHFTGYQAHQAFVDKYIAHRRTPWRIVANTTVEHVGKHARTSASGRLITTDDPEPKGVFENVSLGLKAALAQAIDRNDVRATTMLNAAPFQFSATGIPTDASFVLVAGVPVVSFIAGPLYMYDDADTIDKVDRSQLAPVAGFFADTLDRLDSTPSGSIALTGGTTR</sequence>
<keyword evidence="9" id="KW-0479">Metal-binding</keyword>
<feature type="chain" id="PRO_5003979320" description="Carboxypeptidase Q" evidence="21">
    <location>
        <begin position="30"/>
        <end position="508"/>
    </location>
</feature>
<evidence type="ECO:0000259" key="22">
    <source>
        <dbReference type="Pfam" id="PF04389"/>
    </source>
</evidence>
<evidence type="ECO:0000256" key="3">
    <source>
        <dbReference type="ARBA" id="ARBA00004555"/>
    </source>
</evidence>
<keyword evidence="14" id="KW-0333">Golgi apparatus</keyword>
<dbReference type="PANTHER" id="PTHR12053:SF3">
    <property type="entry name" value="CARBOXYPEPTIDASE Q"/>
    <property type="match status" value="1"/>
</dbReference>
<evidence type="ECO:0000256" key="16">
    <source>
        <dbReference type="ARBA" id="ARBA00023145"/>
    </source>
</evidence>
<dbReference type="GO" id="GO:0070573">
    <property type="term" value="F:metallodipeptidase activity"/>
    <property type="evidence" value="ECO:0007669"/>
    <property type="project" value="InterPro"/>
</dbReference>
<evidence type="ECO:0000256" key="9">
    <source>
        <dbReference type="ARBA" id="ARBA00022723"/>
    </source>
</evidence>
<accession>L7KL50</accession>
<dbReference type="GO" id="GO:0006508">
    <property type="term" value="P:proteolysis"/>
    <property type="evidence" value="ECO:0007669"/>
    <property type="project" value="UniProtKB-KW"/>
</dbReference>
<gene>
    <name evidence="23" type="ORF">GOACH_11_00160</name>
</gene>
<evidence type="ECO:0000256" key="7">
    <source>
        <dbReference type="ARBA" id="ARBA00022645"/>
    </source>
</evidence>
<evidence type="ECO:0000256" key="19">
    <source>
        <dbReference type="ARBA" id="ARBA00025833"/>
    </source>
</evidence>
<evidence type="ECO:0000256" key="5">
    <source>
        <dbReference type="ARBA" id="ARBA00014116"/>
    </source>
</evidence>
<dbReference type="STRING" id="1220583.GOACH_11_00160"/>
<keyword evidence="16" id="KW-0865">Zymogen</keyword>
<evidence type="ECO:0000256" key="2">
    <source>
        <dbReference type="ARBA" id="ARBA00004371"/>
    </source>
</evidence>
<keyword evidence="6" id="KW-0964">Secreted</keyword>
<evidence type="ECO:0000256" key="21">
    <source>
        <dbReference type="SAM" id="SignalP"/>
    </source>
</evidence>
<dbReference type="GO" id="GO:0004180">
    <property type="term" value="F:carboxypeptidase activity"/>
    <property type="evidence" value="ECO:0007669"/>
    <property type="project" value="UniProtKB-KW"/>
</dbReference>
<dbReference type="PANTHER" id="PTHR12053">
    <property type="entry name" value="PROTEASE FAMILY M28 PLASMA GLUTAMATE CARBOXYPEPTIDASE-RELATED"/>
    <property type="match status" value="1"/>
</dbReference>
<reference evidence="23 24" key="1">
    <citation type="submission" date="2012-12" db="EMBL/GenBank/DDBJ databases">
        <title>Whole genome shotgun sequence of Gordonia aichiensis NBRC 108223.</title>
        <authorList>
            <person name="Isaki-Nakamura S."/>
            <person name="Hosoyama A."/>
            <person name="Tsuchikane K."/>
            <person name="Ando Y."/>
            <person name="Baba S."/>
            <person name="Ohji S."/>
            <person name="Hamada M."/>
            <person name="Tamura T."/>
            <person name="Yamazoe A."/>
            <person name="Yamazaki S."/>
            <person name="Fujita N."/>
        </authorList>
    </citation>
    <scope>NUCLEOTIDE SEQUENCE [LARGE SCALE GENOMIC DNA]</scope>
    <source>
        <strain evidence="23 24">NBRC 108223</strain>
    </source>
</reference>
<dbReference type="Gene3D" id="3.40.630.10">
    <property type="entry name" value="Zn peptidases"/>
    <property type="match status" value="1"/>
</dbReference>
<dbReference type="Proteomes" id="UP000010988">
    <property type="component" value="Unassembled WGS sequence"/>
</dbReference>
<keyword evidence="8" id="KW-0645">Protease</keyword>
<protein>
    <recommendedName>
        <fullName evidence="5">Carboxypeptidase Q</fullName>
    </recommendedName>
    <alternativeName>
        <fullName evidence="20">Plasma glutamate carboxypeptidase</fullName>
    </alternativeName>
</protein>
<comment type="subcellular location">
    <subcellularLocation>
        <location evidence="1">Endoplasmic reticulum</location>
    </subcellularLocation>
    <subcellularLocation>
        <location evidence="3">Golgi apparatus</location>
    </subcellularLocation>
    <subcellularLocation>
        <location evidence="2">Lysosome</location>
    </subcellularLocation>
    <subcellularLocation>
        <location evidence="4">Secreted</location>
    </subcellularLocation>
</comment>
<evidence type="ECO:0000256" key="11">
    <source>
        <dbReference type="ARBA" id="ARBA00022801"/>
    </source>
</evidence>
<keyword evidence="17" id="KW-0325">Glycoprotein</keyword>
<keyword evidence="10 21" id="KW-0732">Signal</keyword>
<dbReference type="AlphaFoldDB" id="L7KL50"/>
<dbReference type="InterPro" id="IPR007484">
    <property type="entry name" value="Peptidase_M28"/>
</dbReference>
<evidence type="ECO:0000256" key="1">
    <source>
        <dbReference type="ARBA" id="ARBA00004240"/>
    </source>
</evidence>
<dbReference type="EMBL" id="BANR01000011">
    <property type="protein sequence ID" value="GAC49221.1"/>
    <property type="molecule type" value="Genomic_DNA"/>
</dbReference>
<evidence type="ECO:0000313" key="23">
    <source>
        <dbReference type="EMBL" id="GAC49221.1"/>
    </source>
</evidence>
<dbReference type="eggNOG" id="COG2234">
    <property type="taxonomic scope" value="Bacteria"/>
</dbReference>
<feature type="domain" description="Peptidase M28" evidence="22">
    <location>
        <begin position="278"/>
        <end position="481"/>
    </location>
</feature>
<evidence type="ECO:0000256" key="13">
    <source>
        <dbReference type="ARBA" id="ARBA00022833"/>
    </source>
</evidence>
<dbReference type="GO" id="GO:0005576">
    <property type="term" value="C:extracellular region"/>
    <property type="evidence" value="ECO:0007669"/>
    <property type="project" value="UniProtKB-SubCell"/>
</dbReference>
<evidence type="ECO:0000313" key="24">
    <source>
        <dbReference type="Proteomes" id="UP000010988"/>
    </source>
</evidence>
<evidence type="ECO:0000256" key="17">
    <source>
        <dbReference type="ARBA" id="ARBA00023180"/>
    </source>
</evidence>
<name>L7KL50_9ACTN</name>
<evidence type="ECO:0000256" key="8">
    <source>
        <dbReference type="ARBA" id="ARBA00022670"/>
    </source>
</evidence>
<keyword evidence="12" id="KW-0256">Endoplasmic reticulum</keyword>
<proteinExistence type="predicted"/>
<evidence type="ECO:0000256" key="6">
    <source>
        <dbReference type="ARBA" id="ARBA00022525"/>
    </source>
</evidence>
<keyword evidence="13" id="KW-0862">Zinc</keyword>